<keyword evidence="4" id="KW-1185">Reference proteome</keyword>
<feature type="region of interest" description="Disordered" evidence="1">
    <location>
        <begin position="329"/>
        <end position="390"/>
    </location>
</feature>
<keyword evidence="2" id="KW-0472">Membrane</keyword>
<feature type="transmembrane region" description="Helical" evidence="2">
    <location>
        <begin position="291"/>
        <end position="313"/>
    </location>
</feature>
<organism evidence="3 4">
    <name type="scientific">Halocalculus aciditolerans</name>
    <dbReference type="NCBI Taxonomy" id="1383812"/>
    <lineage>
        <taxon>Archaea</taxon>
        <taxon>Methanobacteriati</taxon>
        <taxon>Methanobacteriota</taxon>
        <taxon>Stenosarchaea group</taxon>
        <taxon>Halobacteria</taxon>
        <taxon>Halobacteriales</taxon>
        <taxon>Halobacteriaceae</taxon>
        <taxon>Halocalculus</taxon>
    </lineage>
</organism>
<feature type="transmembrane region" description="Helical" evidence="2">
    <location>
        <begin position="252"/>
        <end position="279"/>
    </location>
</feature>
<protein>
    <recommendedName>
        <fullName evidence="5">Glycosyltransferase RgtA/B/C/D-like domain-containing protein</fullName>
    </recommendedName>
</protein>
<accession>A0A830FCN0</accession>
<reference evidence="3" key="1">
    <citation type="journal article" date="2014" name="Int. J. Syst. Evol. Microbiol.">
        <title>Complete genome sequence of Corynebacterium casei LMG S-19264T (=DSM 44701T), isolated from a smear-ripened cheese.</title>
        <authorList>
            <consortium name="US DOE Joint Genome Institute (JGI-PGF)"/>
            <person name="Walter F."/>
            <person name="Albersmeier A."/>
            <person name="Kalinowski J."/>
            <person name="Ruckert C."/>
        </authorList>
    </citation>
    <scope>NUCLEOTIDE SEQUENCE</scope>
    <source>
        <strain evidence="3">JCM 19596</strain>
    </source>
</reference>
<dbReference type="AlphaFoldDB" id="A0A830FCN0"/>
<keyword evidence="2" id="KW-1133">Transmembrane helix</keyword>
<feature type="compositionally biased region" description="Low complexity" evidence="1">
    <location>
        <begin position="335"/>
        <end position="390"/>
    </location>
</feature>
<sequence>MTATTAWARVRDAAFGDRRGWAVFLAAAVAFGLTWRLGFFINDTVTVANTLVNVADGHLDLAAFPYQPHTATPGMHVVDGRLYGRNYGQVVLSLPALGALALLDSVVSLRVALAAAWCLGVLALCHETGVLLDEPVAFDRLGALAAVALFAVTLPLATTIDPLWTAQTALQLVSLLAAAFGATVLYRLVAAVESPRVGVAAGLALALATPFGFWATIPKRHALVATGTLLGLYCFYRSRAAETPEDRLRFRVAAYAAGALLAWTHPFEALAYCIALAAVDLPTRPPTDARTLGALAGGFLLALLPFLATNVLVAGNALTPPRLTPDFDGDPSAFAANATTPDATTAPDASTAPDATTAPDASTAPDATTAPDTASASDTSASSVSGTTKTAASSVSASAGTLYARVAFFASYVAAGVHVLSDPDRLYHTFVRSGWIAGVASEDQNRAVSLSVLESMPLATALLALPLAANRRLPDSWRDPSPVRALDAVVAVYLVLFTLAYLPRLPLHAMVNLRYLVPAFAVATYAVVRVPAVVRALDETQVLAWTYAATVLVGGQLLVVAIALAGLWTVEALQLHALVSLAAAAGVVAWLVLETAVGPRPRLGALALGLAAAVTTLFCLLGAWLYLPSGGDFALPTVRWLADHLAPLGR</sequence>
<comment type="caution">
    <text evidence="3">The sequence shown here is derived from an EMBL/GenBank/DDBJ whole genome shotgun (WGS) entry which is preliminary data.</text>
</comment>
<evidence type="ECO:0000256" key="2">
    <source>
        <dbReference type="SAM" id="Phobius"/>
    </source>
</evidence>
<dbReference type="RefSeq" id="WP_188978419.1">
    <property type="nucleotide sequence ID" value="NZ_BMPG01000002.1"/>
</dbReference>
<feature type="transmembrane region" description="Helical" evidence="2">
    <location>
        <begin position="107"/>
        <end position="125"/>
    </location>
</feature>
<feature type="transmembrane region" description="Helical" evidence="2">
    <location>
        <begin position="223"/>
        <end position="240"/>
    </location>
</feature>
<feature type="transmembrane region" description="Helical" evidence="2">
    <location>
        <begin position="485"/>
        <end position="503"/>
    </location>
</feature>
<keyword evidence="2" id="KW-0812">Transmembrane</keyword>
<evidence type="ECO:0008006" key="5">
    <source>
        <dbReference type="Google" id="ProtNLM"/>
    </source>
</evidence>
<feature type="transmembrane region" description="Helical" evidence="2">
    <location>
        <begin position="544"/>
        <end position="567"/>
    </location>
</feature>
<name>A0A830FCN0_9EURY</name>
<evidence type="ECO:0000313" key="4">
    <source>
        <dbReference type="Proteomes" id="UP000607197"/>
    </source>
</evidence>
<feature type="transmembrane region" description="Helical" evidence="2">
    <location>
        <begin position="605"/>
        <end position="627"/>
    </location>
</feature>
<gene>
    <name evidence="3" type="ORF">GCM10009039_19600</name>
</gene>
<feature type="transmembrane region" description="Helical" evidence="2">
    <location>
        <begin position="21"/>
        <end position="41"/>
    </location>
</feature>
<dbReference type="OrthoDB" id="242271at2157"/>
<proteinExistence type="predicted"/>
<feature type="transmembrane region" description="Helical" evidence="2">
    <location>
        <begin position="515"/>
        <end position="537"/>
    </location>
</feature>
<feature type="transmembrane region" description="Helical" evidence="2">
    <location>
        <begin position="137"/>
        <end position="157"/>
    </location>
</feature>
<feature type="transmembrane region" description="Helical" evidence="2">
    <location>
        <begin position="197"/>
        <end position="217"/>
    </location>
</feature>
<evidence type="ECO:0000256" key="1">
    <source>
        <dbReference type="SAM" id="MobiDB-lite"/>
    </source>
</evidence>
<dbReference type="Proteomes" id="UP000607197">
    <property type="component" value="Unassembled WGS sequence"/>
</dbReference>
<feature type="transmembrane region" description="Helical" evidence="2">
    <location>
        <begin position="573"/>
        <end position="593"/>
    </location>
</feature>
<evidence type="ECO:0000313" key="3">
    <source>
        <dbReference type="EMBL" id="GGL61490.1"/>
    </source>
</evidence>
<dbReference type="EMBL" id="BMPG01000002">
    <property type="protein sequence ID" value="GGL61490.1"/>
    <property type="molecule type" value="Genomic_DNA"/>
</dbReference>
<feature type="transmembrane region" description="Helical" evidence="2">
    <location>
        <begin position="169"/>
        <end position="190"/>
    </location>
</feature>
<reference evidence="3" key="2">
    <citation type="submission" date="2020-09" db="EMBL/GenBank/DDBJ databases">
        <authorList>
            <person name="Sun Q."/>
            <person name="Ohkuma M."/>
        </authorList>
    </citation>
    <scope>NUCLEOTIDE SEQUENCE</scope>
    <source>
        <strain evidence="3">JCM 19596</strain>
    </source>
</reference>